<dbReference type="InterPro" id="IPR000835">
    <property type="entry name" value="HTH_MarR-typ"/>
</dbReference>
<protein>
    <submittedName>
        <fullName evidence="5">MarR family transcriptional regulator</fullName>
    </submittedName>
</protein>
<dbReference type="Proteomes" id="UP000617041">
    <property type="component" value="Unassembled WGS sequence"/>
</dbReference>
<dbReference type="GO" id="GO:0003700">
    <property type="term" value="F:DNA-binding transcription factor activity"/>
    <property type="evidence" value="ECO:0007669"/>
    <property type="project" value="InterPro"/>
</dbReference>
<evidence type="ECO:0000313" key="6">
    <source>
        <dbReference type="Proteomes" id="UP000617041"/>
    </source>
</evidence>
<reference evidence="5" key="1">
    <citation type="submission" date="2020-12" db="EMBL/GenBank/DDBJ databases">
        <title>Ramlibacter sp. nov., isolated from a freshwater alga, Cryptomonas.</title>
        <authorList>
            <person name="Kim H.M."/>
            <person name="Jeon C.O."/>
        </authorList>
    </citation>
    <scope>NUCLEOTIDE SEQUENCE</scope>
    <source>
        <strain evidence="5">CrO1</strain>
    </source>
</reference>
<proteinExistence type="predicted"/>
<dbReference type="PROSITE" id="PS50995">
    <property type="entry name" value="HTH_MARR_2"/>
    <property type="match status" value="1"/>
</dbReference>
<dbReference type="SMART" id="SM00347">
    <property type="entry name" value="HTH_MARR"/>
    <property type="match status" value="1"/>
</dbReference>
<dbReference type="InterPro" id="IPR039422">
    <property type="entry name" value="MarR/SlyA-like"/>
</dbReference>
<organism evidence="5 6">
    <name type="scientific">Ramlibacter algicola</name>
    <dbReference type="NCBI Taxonomy" id="2795217"/>
    <lineage>
        <taxon>Bacteria</taxon>
        <taxon>Pseudomonadati</taxon>
        <taxon>Pseudomonadota</taxon>
        <taxon>Betaproteobacteria</taxon>
        <taxon>Burkholderiales</taxon>
        <taxon>Comamonadaceae</taxon>
        <taxon>Ramlibacter</taxon>
    </lineage>
</organism>
<dbReference type="RefSeq" id="WP_200787787.1">
    <property type="nucleotide sequence ID" value="NZ_JAEDAO010000001.1"/>
</dbReference>
<evidence type="ECO:0000256" key="3">
    <source>
        <dbReference type="ARBA" id="ARBA00023163"/>
    </source>
</evidence>
<keyword evidence="2" id="KW-0238">DNA-binding</keyword>
<dbReference type="InterPro" id="IPR023187">
    <property type="entry name" value="Tscrpt_reg_MarR-type_CS"/>
</dbReference>
<dbReference type="InterPro" id="IPR036388">
    <property type="entry name" value="WH-like_DNA-bd_sf"/>
</dbReference>
<evidence type="ECO:0000259" key="4">
    <source>
        <dbReference type="PROSITE" id="PS50995"/>
    </source>
</evidence>
<dbReference type="GO" id="GO:0003677">
    <property type="term" value="F:DNA binding"/>
    <property type="evidence" value="ECO:0007669"/>
    <property type="project" value="UniProtKB-KW"/>
</dbReference>
<dbReference type="PANTHER" id="PTHR33164:SF43">
    <property type="entry name" value="HTH-TYPE TRANSCRIPTIONAL REPRESSOR YETL"/>
    <property type="match status" value="1"/>
</dbReference>
<dbReference type="GO" id="GO:0006950">
    <property type="term" value="P:response to stress"/>
    <property type="evidence" value="ECO:0007669"/>
    <property type="project" value="TreeGrafter"/>
</dbReference>
<dbReference type="InterPro" id="IPR036390">
    <property type="entry name" value="WH_DNA-bd_sf"/>
</dbReference>
<dbReference type="SUPFAM" id="SSF46785">
    <property type="entry name" value="Winged helix' DNA-binding domain"/>
    <property type="match status" value="1"/>
</dbReference>
<dbReference type="PRINTS" id="PR00598">
    <property type="entry name" value="HTHMARR"/>
</dbReference>
<name>A0A934Q235_9BURK</name>
<evidence type="ECO:0000256" key="2">
    <source>
        <dbReference type="ARBA" id="ARBA00023125"/>
    </source>
</evidence>
<keyword evidence="1" id="KW-0805">Transcription regulation</keyword>
<accession>A0A934Q235</accession>
<dbReference type="PROSITE" id="PS01117">
    <property type="entry name" value="HTH_MARR_1"/>
    <property type="match status" value="1"/>
</dbReference>
<sequence length="170" mass="18825">MATSTASKSAKGAPAAFYRPETYHPDGSVAYLMKRLILSFSSEVEHQLDPRGLTNAQWVPLYKLHLGHGTTAAELARECHLDAGAMTRMLDRLEAKGLVRRVRSSEDRRVVNLELSDEGRQAASEIPKVLCGVLNTHLQGFTAEEVVQLKSMLQRMLANGEALQKNRNPQ</sequence>
<evidence type="ECO:0000313" key="5">
    <source>
        <dbReference type="EMBL" id="MBK0392879.1"/>
    </source>
</evidence>
<keyword evidence="3" id="KW-0804">Transcription</keyword>
<feature type="domain" description="HTH marR-type" evidence="4">
    <location>
        <begin position="26"/>
        <end position="158"/>
    </location>
</feature>
<dbReference type="Gene3D" id="1.10.10.10">
    <property type="entry name" value="Winged helix-like DNA-binding domain superfamily/Winged helix DNA-binding domain"/>
    <property type="match status" value="1"/>
</dbReference>
<keyword evidence="6" id="KW-1185">Reference proteome</keyword>
<comment type="caution">
    <text evidence="5">The sequence shown here is derived from an EMBL/GenBank/DDBJ whole genome shotgun (WGS) entry which is preliminary data.</text>
</comment>
<evidence type="ECO:0000256" key="1">
    <source>
        <dbReference type="ARBA" id="ARBA00023015"/>
    </source>
</evidence>
<dbReference type="Pfam" id="PF01047">
    <property type="entry name" value="MarR"/>
    <property type="match status" value="1"/>
</dbReference>
<dbReference type="PANTHER" id="PTHR33164">
    <property type="entry name" value="TRANSCRIPTIONAL REGULATOR, MARR FAMILY"/>
    <property type="match status" value="1"/>
</dbReference>
<gene>
    <name evidence="5" type="ORF">I8E28_09765</name>
</gene>
<dbReference type="AlphaFoldDB" id="A0A934Q235"/>
<dbReference type="EMBL" id="JAEDAO010000001">
    <property type="protein sequence ID" value="MBK0392879.1"/>
    <property type="molecule type" value="Genomic_DNA"/>
</dbReference>